<evidence type="ECO:0000313" key="1">
    <source>
        <dbReference type="EMBL" id="BBX12121.1"/>
    </source>
</evidence>
<accession>A0A7I7JLN2</accession>
<sequence length="326" mass="36045">MNALVTRARTALRSGAGPVAASVFVVGLAGSTGWAITVAVLAALAFAGYVAAPWLEEQRGTAARRREAIRERADRQHRWALRGDNRGFYGAEGAELMRRIADEPDPGEIGDPADVAAVAYTADGLTTLLAERPACWRYAVFVSVLVQRYAVLQPRLRDQQLGYAPPKDARRYSGFALGQYLFGLLEQMSALLSQIEDLMLSPAFRRMFGDPTDERSADADAIMHAAHRLMDLHERLLELAESCRSTNTPVEYADVVRDCARVFDVPLEGYRRFIDEFVGRVAELRDVLPYARGTIEMDPVLLEMDDNDELLDKAFAAISRLVPGAR</sequence>
<name>A0A7I7JLN2_9MYCO</name>
<evidence type="ECO:0000313" key="2">
    <source>
        <dbReference type="Proteomes" id="UP000466997"/>
    </source>
</evidence>
<keyword evidence="2" id="KW-1185">Reference proteome</keyword>
<dbReference type="EMBL" id="AP022562">
    <property type="protein sequence ID" value="BBX12121.1"/>
    <property type="molecule type" value="Genomic_DNA"/>
</dbReference>
<organism evidence="1 2">
    <name type="scientific">Mycobacterium novum</name>
    <dbReference type="NCBI Taxonomy" id="2492438"/>
    <lineage>
        <taxon>Bacteria</taxon>
        <taxon>Bacillati</taxon>
        <taxon>Actinomycetota</taxon>
        <taxon>Actinomycetes</taxon>
        <taxon>Mycobacteriales</taxon>
        <taxon>Mycobacteriaceae</taxon>
        <taxon>Mycobacterium</taxon>
    </lineage>
</organism>
<proteinExistence type="predicted"/>
<dbReference type="RefSeq" id="WP_193465968.1">
    <property type="nucleotide sequence ID" value="NZ_AP022562.1"/>
</dbReference>
<dbReference type="AlphaFoldDB" id="A0A7I7JLN2"/>
<dbReference type="KEGG" id="mnm:MNVM_12020"/>
<reference evidence="1 2" key="1">
    <citation type="journal article" date="2019" name="Emerg. Microbes Infect.">
        <title>Comprehensive subspecies identification of 175 nontuberculous mycobacteria species based on 7547 genomic profiles.</title>
        <authorList>
            <person name="Matsumoto Y."/>
            <person name="Kinjo T."/>
            <person name="Motooka D."/>
            <person name="Nabeya D."/>
            <person name="Jung N."/>
            <person name="Uechi K."/>
            <person name="Horii T."/>
            <person name="Iida T."/>
            <person name="Fujita J."/>
            <person name="Nakamura S."/>
        </authorList>
    </citation>
    <scope>NUCLEOTIDE SEQUENCE [LARGE SCALE GENOMIC DNA]</scope>
    <source>
        <strain evidence="1 2">JCM 6391</strain>
    </source>
</reference>
<gene>
    <name evidence="1" type="ORF">MNVM_12020</name>
</gene>
<protein>
    <submittedName>
        <fullName evidence="1">Uncharacterized protein</fullName>
    </submittedName>
</protein>
<dbReference type="Proteomes" id="UP000466997">
    <property type="component" value="Chromosome"/>
</dbReference>